<gene>
    <name evidence="3" type="primary">dprA_1</name>
    <name evidence="3" type="ORF">GCM10025789_07210</name>
</gene>
<dbReference type="Proteomes" id="UP001501521">
    <property type="component" value="Unassembled WGS sequence"/>
</dbReference>
<dbReference type="InterPro" id="IPR003488">
    <property type="entry name" value="DprA"/>
</dbReference>
<comment type="similarity">
    <text evidence="1">Belongs to the DprA/Smf family.</text>
</comment>
<evidence type="ECO:0000313" key="4">
    <source>
        <dbReference type="Proteomes" id="UP001501521"/>
    </source>
</evidence>
<dbReference type="PANTHER" id="PTHR43022:SF1">
    <property type="entry name" value="PROTEIN SMF"/>
    <property type="match status" value="1"/>
</dbReference>
<dbReference type="NCBIfam" id="TIGR00732">
    <property type="entry name" value="dprA"/>
    <property type="match status" value="1"/>
</dbReference>
<evidence type="ECO:0000259" key="2">
    <source>
        <dbReference type="Pfam" id="PF02481"/>
    </source>
</evidence>
<evidence type="ECO:0000313" key="3">
    <source>
        <dbReference type="EMBL" id="GAA4892660.1"/>
    </source>
</evidence>
<reference evidence="4" key="1">
    <citation type="journal article" date="2019" name="Int. J. Syst. Evol. Microbiol.">
        <title>The Global Catalogue of Microorganisms (GCM) 10K type strain sequencing project: providing services to taxonomists for standard genome sequencing and annotation.</title>
        <authorList>
            <consortium name="The Broad Institute Genomics Platform"/>
            <consortium name="The Broad Institute Genome Sequencing Center for Infectious Disease"/>
            <person name="Wu L."/>
            <person name="Ma J."/>
        </authorList>
    </citation>
    <scope>NUCLEOTIDE SEQUENCE [LARGE SCALE GENOMIC DNA]</scope>
    <source>
        <strain evidence="4">JCM 19125</strain>
    </source>
</reference>
<dbReference type="SUPFAM" id="SSF102405">
    <property type="entry name" value="MCP/YpsA-like"/>
    <property type="match status" value="1"/>
</dbReference>
<feature type="domain" description="Smf/DprA SLOG" evidence="2">
    <location>
        <begin position="69"/>
        <end position="285"/>
    </location>
</feature>
<organism evidence="3 4">
    <name type="scientific">Tessaracoccus lubricantis</name>
    <dbReference type="NCBI Taxonomy" id="545543"/>
    <lineage>
        <taxon>Bacteria</taxon>
        <taxon>Bacillati</taxon>
        <taxon>Actinomycetota</taxon>
        <taxon>Actinomycetes</taxon>
        <taxon>Propionibacteriales</taxon>
        <taxon>Propionibacteriaceae</taxon>
        <taxon>Tessaracoccus</taxon>
    </lineage>
</organism>
<dbReference type="EMBL" id="BAABLV010000012">
    <property type="protein sequence ID" value="GAA4892660.1"/>
    <property type="molecule type" value="Genomic_DNA"/>
</dbReference>
<dbReference type="Pfam" id="PF02481">
    <property type="entry name" value="DNA_processg_A"/>
    <property type="match status" value="1"/>
</dbReference>
<sequence>MVTERQARMALCALTPLGQPNVVKALGEFGAVELWRGFLAQPETSWGRRAVAVDVAQLERATQGCGSRFLMPGDEEWPASLAGLSGVEVTAQTGEPIGLWVKGRPLTELGGGVAIVGSRACTTYGEHAAVTFAADLGMQDRPVISGLAYGVDAAAHLGVLGVRGTTVAVVASGVDEPYPVANARLAQRIVEAGALVSELPPGYRPTRYAFLARNRIIAALADAVVVVEAAARSGAKNTASWANALGRHVLAIPGPITSSLSATPHKLIRDGEAILATSADDVLAVLSPLGTVGEPSGRGKDRPIDQLPLPLMEIREAVGAREQLSAAQLSARTGQSMMDALAHAAELVESGWLEEASGLFSLPGRQREG</sequence>
<dbReference type="Gene3D" id="3.40.50.450">
    <property type="match status" value="1"/>
</dbReference>
<keyword evidence="4" id="KW-1185">Reference proteome</keyword>
<evidence type="ECO:0000256" key="1">
    <source>
        <dbReference type="ARBA" id="ARBA00006525"/>
    </source>
</evidence>
<dbReference type="InterPro" id="IPR057666">
    <property type="entry name" value="DrpA_SLOG"/>
</dbReference>
<accession>A0ABP9F3J3</accession>
<name>A0ABP9F3J3_9ACTN</name>
<dbReference type="RefSeq" id="WP_345579123.1">
    <property type="nucleotide sequence ID" value="NZ_BAABLV010000012.1"/>
</dbReference>
<proteinExistence type="inferred from homology"/>
<comment type="caution">
    <text evidence="3">The sequence shown here is derived from an EMBL/GenBank/DDBJ whole genome shotgun (WGS) entry which is preliminary data.</text>
</comment>
<protein>
    <submittedName>
        <fullName evidence="3">DNA-processing protein DprA</fullName>
    </submittedName>
</protein>
<dbReference type="PANTHER" id="PTHR43022">
    <property type="entry name" value="PROTEIN SMF"/>
    <property type="match status" value="1"/>
</dbReference>